<feature type="domain" description="ABC3 transporter permease C-terminal" evidence="7">
    <location>
        <begin position="251"/>
        <end position="362"/>
    </location>
</feature>
<evidence type="ECO:0000256" key="2">
    <source>
        <dbReference type="ARBA" id="ARBA00022475"/>
    </source>
</evidence>
<organism evidence="8 9">
    <name type="scientific">Methanobrevibacter millerae</name>
    <dbReference type="NCBI Taxonomy" id="230361"/>
    <lineage>
        <taxon>Archaea</taxon>
        <taxon>Methanobacteriati</taxon>
        <taxon>Methanobacteriota</taxon>
        <taxon>Methanomada group</taxon>
        <taxon>Methanobacteria</taxon>
        <taxon>Methanobacteriales</taxon>
        <taxon>Methanobacteriaceae</taxon>
        <taxon>Methanobrevibacter</taxon>
    </lineage>
</organism>
<dbReference type="GO" id="GO:0005886">
    <property type="term" value="C:plasma membrane"/>
    <property type="evidence" value="ECO:0007669"/>
    <property type="project" value="UniProtKB-SubCell"/>
</dbReference>
<dbReference type="Proteomes" id="UP000323439">
    <property type="component" value="Unassembled WGS sequence"/>
</dbReference>
<gene>
    <name evidence="8" type="ORF">SAMN02910315_01929</name>
</gene>
<evidence type="ECO:0000313" key="9">
    <source>
        <dbReference type="Proteomes" id="UP000323439"/>
    </source>
</evidence>
<feature type="transmembrane region" description="Helical" evidence="6">
    <location>
        <begin position="12"/>
        <end position="30"/>
    </location>
</feature>
<evidence type="ECO:0000256" key="1">
    <source>
        <dbReference type="ARBA" id="ARBA00004651"/>
    </source>
</evidence>
<proteinExistence type="predicted"/>
<feature type="domain" description="ABC3 transporter permease C-terminal" evidence="7">
    <location>
        <begin position="626"/>
        <end position="736"/>
    </location>
</feature>
<dbReference type="EMBL" id="FMXB01000017">
    <property type="protein sequence ID" value="SDA64940.1"/>
    <property type="molecule type" value="Genomic_DNA"/>
</dbReference>
<feature type="transmembrane region" description="Helical" evidence="6">
    <location>
        <begin position="712"/>
        <end position="733"/>
    </location>
</feature>
<evidence type="ECO:0000256" key="4">
    <source>
        <dbReference type="ARBA" id="ARBA00022989"/>
    </source>
</evidence>
<dbReference type="PANTHER" id="PTHR30287:SF2">
    <property type="entry name" value="BLL1001 PROTEIN"/>
    <property type="match status" value="1"/>
</dbReference>
<feature type="transmembrane region" description="Helical" evidence="6">
    <location>
        <begin position="676"/>
        <end position="700"/>
    </location>
</feature>
<feature type="transmembrane region" description="Helical" evidence="6">
    <location>
        <begin position="292"/>
        <end position="318"/>
    </location>
</feature>
<reference evidence="8 9" key="1">
    <citation type="submission" date="2016-10" db="EMBL/GenBank/DDBJ databases">
        <authorList>
            <person name="Varghese N."/>
            <person name="Submissions S."/>
        </authorList>
    </citation>
    <scope>NUCLEOTIDE SEQUENCE [LARGE SCALE GENOMIC DNA]</scope>
    <source>
        <strain evidence="8 9">DSM 16643</strain>
    </source>
</reference>
<feature type="transmembrane region" description="Helical" evidence="6">
    <location>
        <begin position="620"/>
        <end position="642"/>
    </location>
</feature>
<dbReference type="Pfam" id="PF02687">
    <property type="entry name" value="FtsX"/>
    <property type="match status" value="2"/>
</dbReference>
<evidence type="ECO:0000256" key="5">
    <source>
        <dbReference type="ARBA" id="ARBA00023136"/>
    </source>
</evidence>
<dbReference type="InterPro" id="IPR003838">
    <property type="entry name" value="ABC3_permease_C"/>
</dbReference>
<dbReference type="PANTHER" id="PTHR30287">
    <property type="entry name" value="MEMBRANE COMPONENT OF PREDICTED ABC SUPERFAMILY METABOLITE UPTAKE TRANSPORTER"/>
    <property type="match status" value="1"/>
</dbReference>
<keyword evidence="4 6" id="KW-1133">Transmembrane helix</keyword>
<evidence type="ECO:0000259" key="7">
    <source>
        <dbReference type="Pfam" id="PF02687"/>
    </source>
</evidence>
<dbReference type="AlphaFoldDB" id="A0A1G5X402"/>
<feature type="transmembrane region" description="Helical" evidence="6">
    <location>
        <begin position="415"/>
        <end position="435"/>
    </location>
</feature>
<keyword evidence="9" id="KW-1185">Reference proteome</keyword>
<evidence type="ECO:0000256" key="6">
    <source>
        <dbReference type="SAM" id="Phobius"/>
    </source>
</evidence>
<keyword evidence="5 6" id="KW-0472">Membrane</keyword>
<evidence type="ECO:0000256" key="3">
    <source>
        <dbReference type="ARBA" id="ARBA00022692"/>
    </source>
</evidence>
<comment type="subcellular location">
    <subcellularLocation>
        <location evidence="1">Cell membrane</location>
        <topology evidence="1">Multi-pass membrane protein</topology>
    </subcellularLocation>
</comment>
<sequence length="750" mass="84315">MLRDIWKNKAQFISIFLMAFIGIFVFTGIGSEIVGLENNVADYYEETNLADGWIYSPYLNDLFLKQVWLLGATTDMERQLVVDSVADFENEPEITLHFVENNTLSKFYLVEGEPLDINDSNGVWLDKRFADAKGLEVGDNISFESNGYRIEKEIRGLGYSPEYVYHASAYAVIPDFSKVGFAYMSYKAFPEDTVPYNVLNVKFDGSPSTYSKLLDYRLNGYYATFIEQSQHPSVYEIAGEINQHKMMADILPVVFIVVSLLILLTTMTRVITHQRTQIGILKASGFKNKTIILHYVSYGFWLVLAGSLLGLILGPIIVPPIFFPSMINSYTLPVWSSFWDINFIVLMILTVIFSLAVSYYAISGIANEKPSITIKPKPPKVSTSGFIERSKFWKNVSFNVRWNYRDAKRNKLRGIMTIIGVMGCSALLIGSFGLYDGLDSSKNWEYGEINHYDTNMVIDENASVSRIDEIAGEVNGDEIMNGKVEIESQQHKIMGSILVLNETDLISVTDDDRNEMEIGNDELLISKKMADMLGVGIGDSIKFHIIGTNEWAEAKIDNLYADPLSQGLIMHPDKLEDLGLNYTPTSIITAEHVNKSYDGIKTTNTLDDIEESWNKITETVWLLIYVMSFFACVLAVIVLYNLGLLSFTEIEREIATLKVLGFKTGDLRRLLLTQNLAFTLIGFILGVPLGSYILGIMWSLSDRVYITSPLSITNVLLAAAITFSLSIIVNLMFSSKIRKLDMVESLKSGE</sequence>
<evidence type="ECO:0000313" key="8">
    <source>
        <dbReference type="EMBL" id="SDA64940.1"/>
    </source>
</evidence>
<keyword evidence="3 6" id="KW-0812">Transmembrane</keyword>
<accession>A0A1G5X402</accession>
<protein>
    <submittedName>
        <fullName evidence="8">Putative ABC transport system permease protein</fullName>
    </submittedName>
</protein>
<name>A0A1G5X402_9EURY</name>
<feature type="transmembrane region" description="Helical" evidence="6">
    <location>
        <begin position="250"/>
        <end position="271"/>
    </location>
</feature>
<dbReference type="InterPro" id="IPR038766">
    <property type="entry name" value="Membrane_comp_ABC_pdt"/>
</dbReference>
<feature type="transmembrane region" description="Helical" evidence="6">
    <location>
        <begin position="338"/>
        <end position="362"/>
    </location>
</feature>
<keyword evidence="2" id="KW-1003">Cell membrane</keyword>